<dbReference type="GO" id="GO:0046872">
    <property type="term" value="F:metal ion binding"/>
    <property type="evidence" value="ECO:0007669"/>
    <property type="project" value="UniProtKB-KW"/>
</dbReference>
<dbReference type="NCBIfam" id="TIGR01490">
    <property type="entry name" value="HAD-SF-IB-hyp1"/>
    <property type="match status" value="1"/>
</dbReference>
<keyword evidence="2" id="KW-0378">Hydrolase</keyword>
<protein>
    <submittedName>
        <fullName evidence="6">Unannotated protein</fullName>
    </submittedName>
</protein>
<dbReference type="PANTHER" id="PTHR43344:SF13">
    <property type="entry name" value="PHOSPHATASE RV3661-RELATED"/>
    <property type="match status" value="1"/>
</dbReference>
<sequence length="274" mass="30455">MRSIESVDAAFFDLDKTVIAKASIVAFGRPLRREGLITRRTIVRAVTQQLIFLQFGADEQRLAKVRDSMLALTKGWDREQVASIVRETLIDTIEPLIYAEALEVMESHRQAGDRIYIVSAAPEEIVTPLAELLGVDGSLASRANLDEHNRYTGTMEFYCYGPNKAIAINELAERTGIDLARSSAYSDSATDIPMLEIVGHPYAVNPDKQLTLEAGERGWEILEFTKPVRLRDRMTIRAPIVTGVIALGGVLLLGLLRNARRHNKSARPRSRASL</sequence>
<keyword evidence="4" id="KW-0812">Transmembrane</keyword>
<accession>A0A6J7E3K9</accession>
<dbReference type="InterPro" id="IPR006385">
    <property type="entry name" value="HAD_hydro_SerB1"/>
</dbReference>
<proteinExistence type="predicted"/>
<organism evidence="6">
    <name type="scientific">freshwater metagenome</name>
    <dbReference type="NCBI Taxonomy" id="449393"/>
    <lineage>
        <taxon>unclassified sequences</taxon>
        <taxon>metagenomes</taxon>
        <taxon>ecological metagenomes</taxon>
    </lineage>
</organism>
<evidence type="ECO:0000256" key="4">
    <source>
        <dbReference type="SAM" id="Phobius"/>
    </source>
</evidence>
<dbReference type="SUPFAM" id="SSF56784">
    <property type="entry name" value="HAD-like"/>
    <property type="match status" value="1"/>
</dbReference>
<keyword evidence="4" id="KW-1133">Transmembrane helix</keyword>
<name>A0A6J7E3K9_9ZZZZ</name>
<dbReference type="AlphaFoldDB" id="A0A6J7E3K9"/>
<reference evidence="6" key="1">
    <citation type="submission" date="2020-05" db="EMBL/GenBank/DDBJ databases">
        <authorList>
            <person name="Chiriac C."/>
            <person name="Salcher M."/>
            <person name="Ghai R."/>
            <person name="Kavagutti S V."/>
        </authorList>
    </citation>
    <scope>NUCLEOTIDE SEQUENCE</scope>
</reference>
<dbReference type="EMBL" id="CAFABE010000107">
    <property type="protein sequence ID" value="CAB4834055.1"/>
    <property type="molecule type" value="Genomic_DNA"/>
</dbReference>
<dbReference type="GO" id="GO:0016787">
    <property type="term" value="F:hydrolase activity"/>
    <property type="evidence" value="ECO:0007669"/>
    <property type="project" value="UniProtKB-KW"/>
</dbReference>
<evidence type="ECO:0000313" key="5">
    <source>
        <dbReference type="EMBL" id="CAB4834055.1"/>
    </source>
</evidence>
<dbReference type="InterPro" id="IPR036412">
    <property type="entry name" value="HAD-like_sf"/>
</dbReference>
<feature type="transmembrane region" description="Helical" evidence="4">
    <location>
        <begin position="236"/>
        <end position="256"/>
    </location>
</feature>
<gene>
    <name evidence="5" type="ORF">UFOPK3164_01573</name>
    <name evidence="6" type="ORF">UFOPK3427_01026</name>
    <name evidence="7" type="ORF">UFOPK4112_00060</name>
</gene>
<dbReference type="NCBIfam" id="TIGR01488">
    <property type="entry name" value="HAD-SF-IB"/>
    <property type="match status" value="1"/>
</dbReference>
<evidence type="ECO:0000256" key="2">
    <source>
        <dbReference type="ARBA" id="ARBA00022801"/>
    </source>
</evidence>
<evidence type="ECO:0000313" key="7">
    <source>
        <dbReference type="EMBL" id="CAB5006617.1"/>
    </source>
</evidence>
<keyword evidence="1" id="KW-0479">Metal-binding</keyword>
<keyword evidence="4" id="KW-0472">Membrane</keyword>
<dbReference type="Gene3D" id="3.40.50.1000">
    <property type="entry name" value="HAD superfamily/HAD-like"/>
    <property type="match status" value="1"/>
</dbReference>
<dbReference type="Gene3D" id="1.20.1440.100">
    <property type="entry name" value="SG protein - dephosphorylation function"/>
    <property type="match status" value="1"/>
</dbReference>
<dbReference type="InterPro" id="IPR023214">
    <property type="entry name" value="HAD_sf"/>
</dbReference>
<dbReference type="EMBL" id="CAFBPM010000001">
    <property type="protein sequence ID" value="CAB5006617.1"/>
    <property type="molecule type" value="Genomic_DNA"/>
</dbReference>
<dbReference type="Pfam" id="PF12710">
    <property type="entry name" value="HAD"/>
    <property type="match status" value="1"/>
</dbReference>
<evidence type="ECO:0000256" key="3">
    <source>
        <dbReference type="ARBA" id="ARBA00022842"/>
    </source>
</evidence>
<evidence type="ECO:0000313" key="6">
    <source>
        <dbReference type="EMBL" id="CAB4874343.1"/>
    </source>
</evidence>
<dbReference type="CDD" id="cd02612">
    <property type="entry name" value="HAD_PGPPase"/>
    <property type="match status" value="1"/>
</dbReference>
<dbReference type="PANTHER" id="PTHR43344">
    <property type="entry name" value="PHOSPHOSERINE PHOSPHATASE"/>
    <property type="match status" value="1"/>
</dbReference>
<evidence type="ECO:0000256" key="1">
    <source>
        <dbReference type="ARBA" id="ARBA00022723"/>
    </source>
</evidence>
<dbReference type="EMBL" id="CAFBLT010000001">
    <property type="protein sequence ID" value="CAB4874343.1"/>
    <property type="molecule type" value="Genomic_DNA"/>
</dbReference>
<dbReference type="InterPro" id="IPR050582">
    <property type="entry name" value="HAD-like_SerB"/>
</dbReference>
<keyword evidence="3" id="KW-0460">Magnesium</keyword>